<sequence>MFTPSIAAVRQTNASAIASLTSKCKSLPVAIFVGGTSGVGLGTASAFASHTKGNAHIIIVGRNEPAARSLISTFPRSPSSEAHHEFISCDVTLMKNVEKTTTEILSRYPKINYLVMSPGFITTKGRDESSEGIDRKLAVHYYARWKFVWDLLPGLTKAKQEGEEARVLSVLTAGRGTDVQGYLESEDWGMRKKFSQVAIARAGPTYMDLMLEEFSSQNSSIHFIHAHPGWVKTPLLANADSFFLRASTHLIFGVLGPWMVSSEEGGEFMLKGLLSTPTDSTRAWRVNGYGEDIGKKAYHGTDEQRKALWQHTVEEMKRVNVSDHDQSRLT</sequence>
<dbReference type="PANTHER" id="PTHR47534">
    <property type="entry name" value="YALI0E05731P"/>
    <property type="match status" value="1"/>
</dbReference>
<evidence type="ECO:0000256" key="1">
    <source>
        <dbReference type="ARBA" id="ARBA00023002"/>
    </source>
</evidence>
<evidence type="ECO:0000313" key="3">
    <source>
        <dbReference type="Proteomes" id="UP001465976"/>
    </source>
</evidence>
<dbReference type="InterPro" id="IPR002347">
    <property type="entry name" value="SDR_fam"/>
</dbReference>
<accession>A0ABR3EPB9</accession>
<dbReference type="Proteomes" id="UP001465976">
    <property type="component" value="Unassembled WGS sequence"/>
</dbReference>
<dbReference type="Pfam" id="PF00106">
    <property type="entry name" value="adh_short"/>
    <property type="match status" value="1"/>
</dbReference>
<name>A0ABR3EPB9_9AGAR</name>
<protein>
    <submittedName>
        <fullName evidence="2">Uncharacterized protein</fullName>
    </submittedName>
</protein>
<dbReference type="SUPFAM" id="SSF51735">
    <property type="entry name" value="NAD(P)-binding Rossmann-fold domains"/>
    <property type="match status" value="1"/>
</dbReference>
<reference evidence="2 3" key="1">
    <citation type="submission" date="2024-02" db="EMBL/GenBank/DDBJ databases">
        <title>A draft genome for the cacao thread blight pathogen Marasmius crinis-equi.</title>
        <authorList>
            <person name="Cohen S.P."/>
            <person name="Baruah I.K."/>
            <person name="Amoako-Attah I."/>
            <person name="Bukari Y."/>
            <person name="Meinhardt L.W."/>
            <person name="Bailey B.A."/>
        </authorList>
    </citation>
    <scope>NUCLEOTIDE SEQUENCE [LARGE SCALE GENOMIC DNA]</scope>
    <source>
        <strain evidence="2 3">GH-76</strain>
    </source>
</reference>
<dbReference type="InterPro" id="IPR052228">
    <property type="entry name" value="Sec_Metab_Biosynth_Oxidored"/>
</dbReference>
<gene>
    <name evidence="2" type="ORF">V5O48_017315</name>
</gene>
<keyword evidence="3" id="KW-1185">Reference proteome</keyword>
<dbReference type="InterPro" id="IPR036291">
    <property type="entry name" value="NAD(P)-bd_dom_sf"/>
</dbReference>
<proteinExistence type="predicted"/>
<dbReference type="PANTHER" id="PTHR47534:SF3">
    <property type="entry name" value="ALCOHOL DEHYDROGENASE-LIKE C-TERMINAL DOMAIN-CONTAINING PROTEIN"/>
    <property type="match status" value="1"/>
</dbReference>
<keyword evidence="1" id="KW-0560">Oxidoreductase</keyword>
<dbReference type="EMBL" id="JBAHYK010002614">
    <property type="protein sequence ID" value="KAL0564725.1"/>
    <property type="molecule type" value="Genomic_DNA"/>
</dbReference>
<evidence type="ECO:0000313" key="2">
    <source>
        <dbReference type="EMBL" id="KAL0564725.1"/>
    </source>
</evidence>
<dbReference type="Gene3D" id="3.40.50.720">
    <property type="entry name" value="NAD(P)-binding Rossmann-like Domain"/>
    <property type="match status" value="1"/>
</dbReference>
<comment type="caution">
    <text evidence="2">The sequence shown here is derived from an EMBL/GenBank/DDBJ whole genome shotgun (WGS) entry which is preliminary data.</text>
</comment>
<organism evidence="2 3">
    <name type="scientific">Marasmius crinis-equi</name>
    <dbReference type="NCBI Taxonomy" id="585013"/>
    <lineage>
        <taxon>Eukaryota</taxon>
        <taxon>Fungi</taxon>
        <taxon>Dikarya</taxon>
        <taxon>Basidiomycota</taxon>
        <taxon>Agaricomycotina</taxon>
        <taxon>Agaricomycetes</taxon>
        <taxon>Agaricomycetidae</taxon>
        <taxon>Agaricales</taxon>
        <taxon>Marasmiineae</taxon>
        <taxon>Marasmiaceae</taxon>
        <taxon>Marasmius</taxon>
    </lineage>
</organism>